<comment type="caution">
    <text evidence="2">The sequence shown here is derived from an EMBL/GenBank/DDBJ whole genome shotgun (WGS) entry which is preliminary data.</text>
</comment>
<organism evidence="2 4">
    <name type="scientific">Adineta steineri</name>
    <dbReference type="NCBI Taxonomy" id="433720"/>
    <lineage>
        <taxon>Eukaryota</taxon>
        <taxon>Metazoa</taxon>
        <taxon>Spiralia</taxon>
        <taxon>Gnathifera</taxon>
        <taxon>Rotifera</taxon>
        <taxon>Eurotatoria</taxon>
        <taxon>Bdelloidea</taxon>
        <taxon>Adinetida</taxon>
        <taxon>Adinetidae</taxon>
        <taxon>Adineta</taxon>
    </lineage>
</organism>
<dbReference type="EMBL" id="CAJOBB010025959">
    <property type="protein sequence ID" value="CAF4412296.1"/>
    <property type="molecule type" value="Genomic_DNA"/>
</dbReference>
<dbReference type="EMBL" id="CAJNOE010000386">
    <property type="protein sequence ID" value="CAF1188342.1"/>
    <property type="molecule type" value="Genomic_DNA"/>
</dbReference>
<dbReference type="Proteomes" id="UP000663860">
    <property type="component" value="Unassembled WGS sequence"/>
</dbReference>
<evidence type="ECO:0000256" key="1">
    <source>
        <dbReference type="SAM" id="Phobius"/>
    </source>
</evidence>
<dbReference type="Proteomes" id="UP000663868">
    <property type="component" value="Unassembled WGS sequence"/>
</dbReference>
<evidence type="ECO:0000313" key="2">
    <source>
        <dbReference type="EMBL" id="CAF1188342.1"/>
    </source>
</evidence>
<name>A0A814VAA3_9BILA</name>
<keyword evidence="1" id="KW-1133">Transmembrane helix</keyword>
<keyword evidence="1" id="KW-0472">Membrane</keyword>
<gene>
    <name evidence="2" type="ORF">IZO911_LOCUS27886</name>
    <name evidence="3" type="ORF">KXQ929_LOCUS51665</name>
</gene>
<keyword evidence="1" id="KW-0812">Transmembrane</keyword>
<evidence type="ECO:0000313" key="3">
    <source>
        <dbReference type="EMBL" id="CAF4412296.1"/>
    </source>
</evidence>
<evidence type="ECO:0000313" key="4">
    <source>
        <dbReference type="Proteomes" id="UP000663860"/>
    </source>
</evidence>
<dbReference type="AlphaFoldDB" id="A0A814VAA3"/>
<accession>A0A814VAA3</accession>
<sequence length="89" mass="10345">MNDDASCPCCEQRVNELRNGRQVGRIPFTYYNICPRIRRASRKSLIMGIFVVTLLLNSYINYLISIHSEKSEGKSDSVNVRKKRCNIYK</sequence>
<reference evidence="2" key="1">
    <citation type="submission" date="2021-02" db="EMBL/GenBank/DDBJ databases">
        <authorList>
            <person name="Nowell W R."/>
        </authorList>
    </citation>
    <scope>NUCLEOTIDE SEQUENCE</scope>
</reference>
<feature type="transmembrane region" description="Helical" evidence="1">
    <location>
        <begin position="45"/>
        <end position="64"/>
    </location>
</feature>
<proteinExistence type="predicted"/>
<protein>
    <submittedName>
        <fullName evidence="2">Uncharacterized protein</fullName>
    </submittedName>
</protein>